<name>A0A6G3XN18_9ACTN</name>
<keyword evidence="1" id="KW-0347">Helicase</keyword>
<organism evidence="1">
    <name type="scientific">Streptomyces sp. SID7499</name>
    <dbReference type="NCBI Taxonomy" id="2706086"/>
    <lineage>
        <taxon>Bacteria</taxon>
        <taxon>Bacillati</taxon>
        <taxon>Actinomycetota</taxon>
        <taxon>Actinomycetes</taxon>
        <taxon>Kitasatosporales</taxon>
        <taxon>Streptomycetaceae</taxon>
        <taxon>Streptomyces</taxon>
    </lineage>
</organism>
<feature type="non-terminal residue" evidence="1">
    <location>
        <position position="154"/>
    </location>
</feature>
<evidence type="ECO:0000313" key="1">
    <source>
        <dbReference type="EMBL" id="NEE19073.1"/>
    </source>
</evidence>
<dbReference type="SUPFAM" id="SSF52540">
    <property type="entry name" value="P-loop containing nucleoside triphosphate hydrolases"/>
    <property type="match status" value="1"/>
</dbReference>
<dbReference type="Gene3D" id="3.40.50.300">
    <property type="entry name" value="P-loop containing nucleotide triphosphate hydrolases"/>
    <property type="match status" value="1"/>
</dbReference>
<dbReference type="GO" id="GO:0004386">
    <property type="term" value="F:helicase activity"/>
    <property type="evidence" value="ECO:0007669"/>
    <property type="project" value="UniProtKB-KW"/>
</dbReference>
<comment type="caution">
    <text evidence="1">The sequence shown here is derived from an EMBL/GenBank/DDBJ whole genome shotgun (WGS) entry which is preliminary data.</text>
</comment>
<gene>
    <name evidence="1" type="ORF">G3M58_72990</name>
</gene>
<dbReference type="InterPro" id="IPR027417">
    <property type="entry name" value="P-loop_NTPase"/>
</dbReference>
<protein>
    <submittedName>
        <fullName evidence="1">DEAD/DEAH box helicase family protein</fullName>
    </submittedName>
</protein>
<accession>A0A6G3XN18</accession>
<dbReference type="EMBL" id="JAAGMN010007667">
    <property type="protein sequence ID" value="NEE19073.1"/>
    <property type="molecule type" value="Genomic_DNA"/>
</dbReference>
<sequence length="154" mass="17287">MPSTTNAPQLALHYGSGPVTVFATYASLPVLTEAHEGAYGLPMDVWDLVCVDEAHRTSGSLGKAWAVVHDQEQLPAMRRLYLTATPRIWMERPRPRWSRQDERPAAVDRLPKEMACSMSDERIYGPVLWALDLSDAIARGLLARYQIVVVELRD</sequence>
<keyword evidence="1" id="KW-0547">Nucleotide-binding</keyword>
<reference evidence="1" key="1">
    <citation type="submission" date="2020-01" db="EMBL/GenBank/DDBJ databases">
        <title>Insect and environment-associated Actinomycetes.</title>
        <authorList>
            <person name="Currrie C."/>
            <person name="Chevrette M."/>
            <person name="Carlson C."/>
            <person name="Stubbendieck R."/>
            <person name="Wendt-Pienkowski E."/>
        </authorList>
    </citation>
    <scope>NUCLEOTIDE SEQUENCE</scope>
    <source>
        <strain evidence="1">SID7499</strain>
    </source>
</reference>
<keyword evidence="1" id="KW-0378">Hydrolase</keyword>
<dbReference type="AlphaFoldDB" id="A0A6G3XN18"/>
<proteinExistence type="predicted"/>
<keyword evidence="1" id="KW-0067">ATP-binding</keyword>